<organism evidence="2 3">
    <name type="scientific">Crassostrea virginica</name>
    <name type="common">Eastern oyster</name>
    <dbReference type="NCBI Taxonomy" id="6565"/>
    <lineage>
        <taxon>Eukaryota</taxon>
        <taxon>Metazoa</taxon>
        <taxon>Spiralia</taxon>
        <taxon>Lophotrochozoa</taxon>
        <taxon>Mollusca</taxon>
        <taxon>Bivalvia</taxon>
        <taxon>Autobranchia</taxon>
        <taxon>Pteriomorphia</taxon>
        <taxon>Ostreida</taxon>
        <taxon>Ostreoidea</taxon>
        <taxon>Ostreidae</taxon>
        <taxon>Crassostrea</taxon>
    </lineage>
</organism>
<keyword evidence="1" id="KW-1133">Transmembrane helix</keyword>
<evidence type="ECO:0000313" key="3">
    <source>
        <dbReference type="RefSeq" id="XP_022321607.1"/>
    </source>
</evidence>
<dbReference type="Proteomes" id="UP000694844">
    <property type="component" value="Chromosome 3"/>
</dbReference>
<accession>A0A8B8D0D7</accession>
<feature type="transmembrane region" description="Helical" evidence="1">
    <location>
        <begin position="168"/>
        <end position="200"/>
    </location>
</feature>
<dbReference type="AlphaFoldDB" id="A0A8B8D0D7"/>
<keyword evidence="1" id="KW-0472">Membrane</keyword>
<sequence length="214" mass="23767">MRDRFRKKTLKVATTVYTMSCFDPYYTEHSCKTQCIRTCPDSCYNCCQKYYSHIVMVFAFAMAVFGFVDLIVGGKLASICPENGALYSSLMLAQGVISMIEGVMIFYSIGRAHEYVFFKSGLPTFQYAFVTYSLTAVFYIASLTLSGFQMTATEGMNSTNCSDYHGYIIWRFVFNVIVPLSPIALVLSIVALLLACTILAGCLSASSSADDQNR</sequence>
<reference evidence="3" key="1">
    <citation type="submission" date="2025-08" db="UniProtKB">
        <authorList>
            <consortium name="RefSeq"/>
        </authorList>
    </citation>
    <scope>IDENTIFICATION</scope>
    <source>
        <tissue evidence="3">Whole sample</tissue>
    </source>
</reference>
<keyword evidence="1" id="KW-0812">Transmembrane</keyword>
<dbReference type="GeneID" id="111123510"/>
<dbReference type="OrthoDB" id="6125180at2759"/>
<dbReference type="KEGG" id="cvn:111123510"/>
<evidence type="ECO:0000313" key="2">
    <source>
        <dbReference type="Proteomes" id="UP000694844"/>
    </source>
</evidence>
<protein>
    <submittedName>
        <fullName evidence="3">Uncharacterized protein LOC111123510</fullName>
    </submittedName>
</protein>
<evidence type="ECO:0000256" key="1">
    <source>
        <dbReference type="SAM" id="Phobius"/>
    </source>
</evidence>
<name>A0A8B8D0D7_CRAVI</name>
<feature type="transmembrane region" description="Helical" evidence="1">
    <location>
        <begin position="127"/>
        <end position="148"/>
    </location>
</feature>
<feature type="transmembrane region" description="Helical" evidence="1">
    <location>
        <begin position="85"/>
        <end position="107"/>
    </location>
</feature>
<feature type="transmembrane region" description="Helical" evidence="1">
    <location>
        <begin position="54"/>
        <end position="73"/>
    </location>
</feature>
<gene>
    <name evidence="3" type="primary">LOC111123510</name>
</gene>
<proteinExistence type="predicted"/>
<dbReference type="RefSeq" id="XP_022321607.1">
    <property type="nucleotide sequence ID" value="XM_022465899.1"/>
</dbReference>
<keyword evidence="2" id="KW-1185">Reference proteome</keyword>